<dbReference type="GeneID" id="78226615"/>
<gene>
    <name evidence="2" type="ORF">ABO01nite_23140</name>
</gene>
<reference evidence="2 3" key="1">
    <citation type="submission" date="2019-07" db="EMBL/GenBank/DDBJ databases">
        <title>Whole genome shotgun sequence of Asaia bogorensis NBRC 16594.</title>
        <authorList>
            <person name="Hosoyama A."/>
            <person name="Uohara A."/>
            <person name="Ohji S."/>
            <person name="Ichikawa N."/>
        </authorList>
    </citation>
    <scope>NUCLEOTIDE SEQUENCE [LARGE SCALE GENOMIC DNA]</scope>
    <source>
        <strain evidence="2 3">NBRC 16594</strain>
    </source>
</reference>
<accession>A0AAN4R4K5</accession>
<proteinExistence type="predicted"/>
<evidence type="ECO:0000313" key="2">
    <source>
        <dbReference type="EMBL" id="GEL54307.1"/>
    </source>
</evidence>
<dbReference type="Proteomes" id="UP000321287">
    <property type="component" value="Unassembled WGS sequence"/>
</dbReference>
<dbReference type="KEGG" id="abg:Asbog_01575"/>
<dbReference type="EMBL" id="BJVS01000007">
    <property type="protein sequence ID" value="GEL54307.1"/>
    <property type="molecule type" value="Genomic_DNA"/>
</dbReference>
<keyword evidence="1" id="KW-0472">Membrane</keyword>
<comment type="caution">
    <text evidence="2">The sequence shown here is derived from an EMBL/GenBank/DDBJ whole genome shotgun (WGS) entry which is preliminary data.</text>
</comment>
<organism evidence="2 3">
    <name type="scientific">Asaia bogorensis NBRC 16594</name>
    <dbReference type="NCBI Taxonomy" id="1231624"/>
    <lineage>
        <taxon>Bacteria</taxon>
        <taxon>Pseudomonadati</taxon>
        <taxon>Pseudomonadota</taxon>
        <taxon>Alphaproteobacteria</taxon>
        <taxon>Acetobacterales</taxon>
        <taxon>Acetobacteraceae</taxon>
        <taxon>Asaia</taxon>
    </lineage>
</organism>
<keyword evidence="3" id="KW-1185">Reference proteome</keyword>
<evidence type="ECO:0000256" key="1">
    <source>
        <dbReference type="SAM" id="Phobius"/>
    </source>
</evidence>
<evidence type="ECO:0000313" key="3">
    <source>
        <dbReference type="Proteomes" id="UP000321287"/>
    </source>
</evidence>
<dbReference type="AlphaFoldDB" id="A0AAN4R4K5"/>
<keyword evidence="1" id="KW-1133">Transmembrane helix</keyword>
<dbReference type="RefSeq" id="WP_062164710.1">
    <property type="nucleotide sequence ID" value="NZ_AP014690.1"/>
</dbReference>
<sequence>MSPPGDFITRGEFSEVKAELKEVVLDVHSLRAAQTASNAKLDKILAQVIRQGSIKAWVGWAIVTATSAAVATVLTHIPMGHP</sequence>
<keyword evidence="1" id="KW-0812">Transmembrane</keyword>
<feature type="transmembrane region" description="Helical" evidence="1">
    <location>
        <begin position="57"/>
        <end position="77"/>
    </location>
</feature>
<name>A0AAN4R4K5_9PROT</name>
<protein>
    <submittedName>
        <fullName evidence="2">Uncharacterized protein</fullName>
    </submittedName>
</protein>